<dbReference type="RefSeq" id="WP_005018453.1">
    <property type="nucleotide sequence ID" value="NZ_JFZZ01000044.1"/>
</dbReference>
<comment type="caution">
    <text evidence="2">The sequence shown here is derived from an EMBL/GenBank/DDBJ whole genome shotgun (WGS) entry which is preliminary data.</text>
</comment>
<dbReference type="InterPro" id="IPR036901">
    <property type="entry name" value="Asp/Orn_carbamoylTrfase_sf"/>
</dbReference>
<protein>
    <submittedName>
        <fullName evidence="2">Aspartate carbamoyltransferase family protein</fullName>
    </submittedName>
</protein>
<evidence type="ECO:0000256" key="1">
    <source>
        <dbReference type="ARBA" id="ARBA00022679"/>
    </source>
</evidence>
<dbReference type="GO" id="GO:0016743">
    <property type="term" value="F:carboxyl- or carbamoyltransferase activity"/>
    <property type="evidence" value="ECO:0007669"/>
    <property type="project" value="InterPro"/>
</dbReference>
<accession>A0A158M5Q3</accession>
<sequence length="152" mass="15581">MCCAIPPAEPLAALADLRVIRQAKGGFTELRVAFVGDFAHSGRARSLAHALTTLGAPELRAAGPRALLPDGLPQLGLRACASLAEALDGADVVVDLGLTEAALSVLPSAADYARRWAVGPLADGVLRVGAIDRHALDMASRAVLSHLMAGMA</sequence>
<dbReference type="SUPFAM" id="SSF53671">
    <property type="entry name" value="Aspartate/ornithine carbamoyltransferase"/>
    <property type="match status" value="1"/>
</dbReference>
<organism evidence="2 3">
    <name type="scientific">Bordetella holmesii CDC-H585-BH</name>
    <dbReference type="NCBI Taxonomy" id="1331206"/>
    <lineage>
        <taxon>Bacteria</taxon>
        <taxon>Pseudomonadati</taxon>
        <taxon>Pseudomonadota</taxon>
        <taxon>Betaproteobacteria</taxon>
        <taxon>Burkholderiales</taxon>
        <taxon>Alcaligenaceae</taxon>
        <taxon>Bordetella</taxon>
    </lineage>
</organism>
<dbReference type="GO" id="GO:0016597">
    <property type="term" value="F:amino acid binding"/>
    <property type="evidence" value="ECO:0007669"/>
    <property type="project" value="InterPro"/>
</dbReference>
<dbReference type="GeneID" id="93121272"/>
<dbReference type="AlphaFoldDB" id="A0A158M5Q3"/>
<proteinExistence type="predicted"/>
<evidence type="ECO:0000313" key="2">
    <source>
        <dbReference type="EMBL" id="KAK96247.1"/>
    </source>
</evidence>
<dbReference type="Gene3D" id="3.40.50.1370">
    <property type="entry name" value="Aspartate/ornithine carbamoyltransferase"/>
    <property type="match status" value="1"/>
</dbReference>
<gene>
    <name evidence="2" type="ORF">L497_3560</name>
</gene>
<name>A0A158M5Q3_9BORD</name>
<dbReference type="STRING" id="35814.BBB42_02640"/>
<dbReference type="Proteomes" id="UP000026682">
    <property type="component" value="Unassembled WGS sequence"/>
</dbReference>
<dbReference type="PATRIC" id="fig|1331206.3.peg.1195"/>
<keyword evidence="1 2" id="KW-0808">Transferase</keyword>
<reference evidence="2 3" key="1">
    <citation type="submission" date="2014-03" db="EMBL/GenBank/DDBJ databases">
        <title>Genome sequence of Bordetella holmseii.</title>
        <authorList>
            <person name="Harvill E."/>
            <person name="Goodfield L.L."/>
            <person name="Ivanov Y."/>
            <person name="Meyer J.A."/>
            <person name="Newth C."/>
            <person name="Cassiday P."/>
            <person name="Tondella M.L."/>
            <person name="Liao P."/>
            <person name="Zimmerman J."/>
            <person name="Meert K."/>
            <person name="Wessel D."/>
            <person name="Berger J."/>
            <person name="Dean J.M."/>
            <person name="Holubkov R."/>
            <person name="Burr J."/>
            <person name="Liu T."/>
            <person name="Brinkac L.M."/>
            <person name="Sanka R."/>
            <person name="Kim M."/>
            <person name="Losada L."/>
        </authorList>
    </citation>
    <scope>NUCLEOTIDE SEQUENCE [LARGE SCALE GENOMIC DNA]</scope>
    <source>
        <strain evidence="2 3">CDC-H585-BH</strain>
    </source>
</reference>
<evidence type="ECO:0000313" key="3">
    <source>
        <dbReference type="Proteomes" id="UP000026682"/>
    </source>
</evidence>
<dbReference type="GO" id="GO:0006520">
    <property type="term" value="P:amino acid metabolic process"/>
    <property type="evidence" value="ECO:0007669"/>
    <property type="project" value="InterPro"/>
</dbReference>
<dbReference type="EMBL" id="JFZZ01000044">
    <property type="protein sequence ID" value="KAK96247.1"/>
    <property type="molecule type" value="Genomic_DNA"/>
</dbReference>